<accession>A0A978UZX4</accession>
<evidence type="ECO:0000313" key="14">
    <source>
        <dbReference type="Proteomes" id="UP000813462"/>
    </source>
</evidence>
<feature type="transmembrane region" description="Helical" evidence="11">
    <location>
        <begin position="390"/>
        <end position="409"/>
    </location>
</feature>
<evidence type="ECO:0000256" key="9">
    <source>
        <dbReference type="ARBA" id="ARBA00023294"/>
    </source>
</evidence>
<comment type="subcellular location">
    <subcellularLocation>
        <location evidence="1">Endomembrane system</location>
        <topology evidence="1">Multi-pass membrane protein</topology>
    </subcellularLocation>
</comment>
<comment type="similarity">
    <text evidence="2">Belongs to the amino acid/polyamine transporter 2 family. Amino acid/auxin permease (AAAP) (TC 2.A.18.1) subfamily.</text>
</comment>
<dbReference type="GO" id="GO:0015293">
    <property type="term" value="F:symporter activity"/>
    <property type="evidence" value="ECO:0007669"/>
    <property type="project" value="UniProtKB-KW"/>
</dbReference>
<evidence type="ECO:0000256" key="1">
    <source>
        <dbReference type="ARBA" id="ARBA00004127"/>
    </source>
</evidence>
<dbReference type="Pfam" id="PF01490">
    <property type="entry name" value="Aa_trans"/>
    <property type="match status" value="2"/>
</dbReference>
<comment type="caution">
    <text evidence="13">The sequence shown here is derived from an EMBL/GenBank/DDBJ whole genome shotgun (WGS) entry which is preliminary data.</text>
</comment>
<name>A0A978UZX4_ZIZJJ</name>
<keyword evidence="5" id="KW-0769">Symport</keyword>
<keyword evidence="8 11" id="KW-0472">Membrane</keyword>
<evidence type="ECO:0000256" key="3">
    <source>
        <dbReference type="ARBA" id="ARBA00022448"/>
    </source>
</evidence>
<comment type="function">
    <text evidence="10">Carrier protein involved in proton-driven auxin influx. Mediates the formation of auxin gradient from developing leaves (site of auxin biosynthesis) to tips by contributing to the loading of auxin in vascular tissues and facilitating acropetal (base to tip) auxin transport within inner tissues of the root apex, and basipetal (tip to base) auxin transport within outer tissues of the root apex. May be involved in lateral roots and nodules formation.</text>
</comment>
<feature type="transmembrane region" description="Helical" evidence="11">
    <location>
        <begin position="429"/>
        <end position="450"/>
    </location>
</feature>
<evidence type="ECO:0000256" key="7">
    <source>
        <dbReference type="ARBA" id="ARBA00022989"/>
    </source>
</evidence>
<evidence type="ECO:0000256" key="5">
    <source>
        <dbReference type="ARBA" id="ARBA00022847"/>
    </source>
</evidence>
<keyword evidence="4 11" id="KW-0812">Transmembrane</keyword>
<feature type="transmembrane region" description="Helical" evidence="11">
    <location>
        <begin position="76"/>
        <end position="95"/>
    </location>
</feature>
<dbReference type="AlphaFoldDB" id="A0A978UZX4"/>
<keyword evidence="6" id="KW-0029">Amino-acid transport</keyword>
<evidence type="ECO:0000256" key="8">
    <source>
        <dbReference type="ARBA" id="ARBA00023136"/>
    </source>
</evidence>
<evidence type="ECO:0000256" key="6">
    <source>
        <dbReference type="ARBA" id="ARBA00022970"/>
    </source>
</evidence>
<feature type="transmembrane region" description="Helical" evidence="11">
    <location>
        <begin position="50"/>
        <end position="69"/>
    </location>
</feature>
<feature type="domain" description="Amino acid transporter transmembrane" evidence="12">
    <location>
        <begin position="46"/>
        <end position="261"/>
    </location>
</feature>
<evidence type="ECO:0000256" key="2">
    <source>
        <dbReference type="ARBA" id="ARBA00005590"/>
    </source>
</evidence>
<dbReference type="GO" id="GO:0012505">
    <property type="term" value="C:endomembrane system"/>
    <property type="evidence" value="ECO:0007669"/>
    <property type="project" value="UniProtKB-SubCell"/>
</dbReference>
<gene>
    <name evidence="13" type="ORF">FEM48_Zijuj08G0154800</name>
</gene>
<dbReference type="InterPro" id="IPR013057">
    <property type="entry name" value="AA_transpt_TM"/>
</dbReference>
<dbReference type="GO" id="GO:0006865">
    <property type="term" value="P:amino acid transport"/>
    <property type="evidence" value="ECO:0007669"/>
    <property type="project" value="UniProtKB-KW"/>
</dbReference>
<sequence>MGENNGIIKSSQNQVLHVSLDHHDDDHVLSDQSNPKLYDDDGRPKRTGSVWTASAHVITAVIGSGVLSLAWATAQLGWIAGPCVLLMFAFVSYYMSSLLADCYRFGDPISGKRNYTYMDVVRSNLGGTKVKICGVVQYLNLFGICIGYTIGTSISMMAINRSNCFHKNGEKNACRSSSNPYMIMFGIIEIVLSQIPDLSQAWWLSTIAAVMSFTYSTIGLGLAIARIAANGTIKGSLTGVSAGAVSQSERIWRSFQAIGDISDRLRGAVTGMGHGSAGLDCRPSCAAHVCVCEQLHMSSPLADCYRFGDPISGKRNYTYMDVVRSNLANGTIKGNLTGVSVGVVSQSERIWRSFQAIGDMSFFLLLLLKEIHDTLKSPPSEATTMKRANLISTTVTTIFYMLCGCLGYEAVGNLAPANLLTGFAFHNPFWLLDIANIAIVVHLLGAYQVFSQPIFAFAEKRN</sequence>
<reference evidence="13" key="1">
    <citation type="journal article" date="2021" name="Front. Plant Sci.">
        <title>Chromosome-Scale Genome Assembly for Chinese Sour Jujube and Insights Into Its Genome Evolution and Domestication Signature.</title>
        <authorList>
            <person name="Shen L.-Y."/>
            <person name="Luo H."/>
            <person name="Wang X.-L."/>
            <person name="Wang X.-M."/>
            <person name="Qiu X.-J."/>
            <person name="Liu H."/>
            <person name="Zhou S.-S."/>
            <person name="Jia K.-H."/>
            <person name="Nie S."/>
            <person name="Bao Y.-T."/>
            <person name="Zhang R.-G."/>
            <person name="Yun Q.-Z."/>
            <person name="Chai Y.-H."/>
            <person name="Lu J.-Y."/>
            <person name="Li Y."/>
            <person name="Zhao S.-W."/>
            <person name="Mao J.-F."/>
            <person name="Jia S.-G."/>
            <person name="Mao Y.-M."/>
        </authorList>
    </citation>
    <scope>NUCLEOTIDE SEQUENCE</scope>
    <source>
        <strain evidence="13">AT0</strain>
        <tissue evidence="13">Leaf</tissue>
    </source>
</reference>
<dbReference type="Proteomes" id="UP000813462">
    <property type="component" value="Unassembled WGS sequence"/>
</dbReference>
<feature type="domain" description="Amino acid transporter transmembrane" evidence="12">
    <location>
        <begin position="334"/>
        <end position="460"/>
    </location>
</feature>
<evidence type="ECO:0000259" key="12">
    <source>
        <dbReference type="Pfam" id="PF01490"/>
    </source>
</evidence>
<dbReference type="PANTHER" id="PTHR48017">
    <property type="entry name" value="OS05G0424000 PROTEIN-RELATED"/>
    <property type="match status" value="1"/>
</dbReference>
<keyword evidence="3" id="KW-0813">Transport</keyword>
<feature type="transmembrane region" description="Helical" evidence="11">
    <location>
        <begin position="138"/>
        <end position="159"/>
    </location>
</feature>
<evidence type="ECO:0000313" key="13">
    <source>
        <dbReference type="EMBL" id="KAH7520540.1"/>
    </source>
</evidence>
<dbReference type="GO" id="GO:0009734">
    <property type="term" value="P:auxin-activated signaling pathway"/>
    <property type="evidence" value="ECO:0007669"/>
    <property type="project" value="UniProtKB-KW"/>
</dbReference>
<proteinExistence type="inferred from homology"/>
<evidence type="ECO:0000256" key="4">
    <source>
        <dbReference type="ARBA" id="ARBA00022692"/>
    </source>
</evidence>
<feature type="transmembrane region" description="Helical" evidence="11">
    <location>
        <begin position="202"/>
        <end position="225"/>
    </location>
</feature>
<keyword evidence="9" id="KW-0927">Auxin signaling pathway</keyword>
<keyword evidence="7 11" id="KW-1133">Transmembrane helix</keyword>
<evidence type="ECO:0000256" key="10">
    <source>
        <dbReference type="ARBA" id="ARBA00045588"/>
    </source>
</evidence>
<organism evidence="13 14">
    <name type="scientific">Ziziphus jujuba var. spinosa</name>
    <dbReference type="NCBI Taxonomy" id="714518"/>
    <lineage>
        <taxon>Eukaryota</taxon>
        <taxon>Viridiplantae</taxon>
        <taxon>Streptophyta</taxon>
        <taxon>Embryophyta</taxon>
        <taxon>Tracheophyta</taxon>
        <taxon>Spermatophyta</taxon>
        <taxon>Magnoliopsida</taxon>
        <taxon>eudicotyledons</taxon>
        <taxon>Gunneridae</taxon>
        <taxon>Pentapetalae</taxon>
        <taxon>rosids</taxon>
        <taxon>fabids</taxon>
        <taxon>Rosales</taxon>
        <taxon>Rhamnaceae</taxon>
        <taxon>Paliureae</taxon>
        <taxon>Ziziphus</taxon>
    </lineage>
</organism>
<dbReference type="EMBL" id="JAEACU010000008">
    <property type="protein sequence ID" value="KAH7520540.1"/>
    <property type="molecule type" value="Genomic_DNA"/>
</dbReference>
<protein>
    <recommendedName>
        <fullName evidence="12">Amino acid transporter transmembrane domain-containing protein</fullName>
    </recommendedName>
</protein>
<evidence type="ECO:0000256" key="11">
    <source>
        <dbReference type="SAM" id="Phobius"/>
    </source>
</evidence>